<feature type="signal peptide" evidence="1">
    <location>
        <begin position="1"/>
        <end position="23"/>
    </location>
</feature>
<dbReference type="EMBL" id="DVLL01000023">
    <property type="protein sequence ID" value="HIT59518.1"/>
    <property type="molecule type" value="Genomic_DNA"/>
</dbReference>
<evidence type="ECO:0008006" key="4">
    <source>
        <dbReference type="Google" id="ProtNLM"/>
    </source>
</evidence>
<proteinExistence type="predicted"/>
<accession>A0A9D1GU51</accession>
<feature type="chain" id="PRO_5038788912" description="Cell envelope-related transcriptional attenuator domain-containing protein" evidence="1">
    <location>
        <begin position="24"/>
        <end position="330"/>
    </location>
</feature>
<sequence>MLKRLSYKRKLAIVISITCAVSAAATYTLLSLAQSAAKKIVAARQPVSDIDRYTSMGYSFDTVTKKKNIIFSITDDGSLCRSHIFSFDLDLHTLDILELPPCALITADGFKGDLSTAYREGIYGIAVSEALSLKIDGSITMDIDDFSDCVAALGGVKVKIEDEATIGDYRLVSGERIITKSIAERIASDSEAYLIGSRENIEAYRRLLAGVIMNLNQKGASVWFAQLLGVIANGIDTDMNLSEITELASISNEVRPENSHIWLLPGADADFEGRKVYAADVESAASLLNEQFRSKDDVCYPEELGLVEISEENPVNDKYKDLETNIKNMT</sequence>
<evidence type="ECO:0000313" key="3">
    <source>
        <dbReference type="Proteomes" id="UP000824136"/>
    </source>
</evidence>
<evidence type="ECO:0000313" key="2">
    <source>
        <dbReference type="EMBL" id="HIT59518.1"/>
    </source>
</evidence>
<keyword evidence="1" id="KW-0732">Signal</keyword>
<dbReference type="Proteomes" id="UP000824136">
    <property type="component" value="Unassembled WGS sequence"/>
</dbReference>
<dbReference type="AlphaFoldDB" id="A0A9D1GU51"/>
<protein>
    <recommendedName>
        <fullName evidence="4">Cell envelope-related transcriptional attenuator domain-containing protein</fullName>
    </recommendedName>
</protein>
<gene>
    <name evidence="2" type="ORF">IAC39_07410</name>
</gene>
<comment type="caution">
    <text evidence="2">The sequence shown here is derived from an EMBL/GenBank/DDBJ whole genome shotgun (WGS) entry which is preliminary data.</text>
</comment>
<reference evidence="2" key="1">
    <citation type="submission" date="2020-10" db="EMBL/GenBank/DDBJ databases">
        <authorList>
            <person name="Gilroy R."/>
        </authorList>
    </citation>
    <scope>NUCLEOTIDE SEQUENCE</scope>
    <source>
        <strain evidence="2">CHK33-4379</strain>
    </source>
</reference>
<reference evidence="2" key="2">
    <citation type="journal article" date="2021" name="PeerJ">
        <title>Extensive microbial diversity within the chicken gut microbiome revealed by metagenomics and culture.</title>
        <authorList>
            <person name="Gilroy R."/>
            <person name="Ravi A."/>
            <person name="Getino M."/>
            <person name="Pursley I."/>
            <person name="Horton D.L."/>
            <person name="Alikhan N.F."/>
            <person name="Baker D."/>
            <person name="Gharbi K."/>
            <person name="Hall N."/>
            <person name="Watson M."/>
            <person name="Adriaenssens E.M."/>
            <person name="Foster-Nyarko E."/>
            <person name="Jarju S."/>
            <person name="Secka A."/>
            <person name="Antonio M."/>
            <person name="Oren A."/>
            <person name="Chaudhuri R.R."/>
            <person name="La Ragione R."/>
            <person name="Hildebrand F."/>
            <person name="Pallen M.J."/>
        </authorList>
    </citation>
    <scope>NUCLEOTIDE SEQUENCE</scope>
    <source>
        <strain evidence="2">CHK33-4379</strain>
    </source>
</reference>
<evidence type="ECO:0000256" key="1">
    <source>
        <dbReference type="SAM" id="SignalP"/>
    </source>
</evidence>
<organism evidence="2 3">
    <name type="scientific">Candidatus Faeciplasma pullistercoris</name>
    <dbReference type="NCBI Taxonomy" id="2840800"/>
    <lineage>
        <taxon>Bacteria</taxon>
        <taxon>Bacillati</taxon>
        <taxon>Bacillota</taxon>
        <taxon>Clostridia</taxon>
        <taxon>Eubacteriales</taxon>
        <taxon>Oscillospiraceae</taxon>
        <taxon>Oscillospiraceae incertae sedis</taxon>
        <taxon>Candidatus Faeciplasma</taxon>
    </lineage>
</organism>
<name>A0A9D1GU51_9FIRM</name>
<dbReference type="Gene3D" id="3.40.630.190">
    <property type="entry name" value="LCP protein"/>
    <property type="match status" value="1"/>
</dbReference>